<name>A0A7Z7BM85_9BURK</name>
<organism evidence="8 9">
    <name type="scientific">Paraburkholderia steynii</name>
    <dbReference type="NCBI Taxonomy" id="1245441"/>
    <lineage>
        <taxon>Bacteria</taxon>
        <taxon>Pseudomonadati</taxon>
        <taxon>Pseudomonadota</taxon>
        <taxon>Betaproteobacteria</taxon>
        <taxon>Burkholderiales</taxon>
        <taxon>Burkholderiaceae</taxon>
        <taxon>Paraburkholderia</taxon>
    </lineage>
</organism>
<evidence type="ECO:0000256" key="2">
    <source>
        <dbReference type="ARBA" id="ARBA00008664"/>
    </source>
</evidence>
<dbReference type="GO" id="GO:0016042">
    <property type="term" value="P:lipid catabolic process"/>
    <property type="evidence" value="ECO:0007669"/>
    <property type="project" value="UniProtKB-KW"/>
</dbReference>
<comment type="catalytic activity">
    <reaction evidence="1">
        <text>a 1,2-diacyl-sn-glycero-3-phosphocholine + H2O = a 1,2-diacyl-sn-glycero-3-phosphate + choline + H(+)</text>
        <dbReference type="Rhea" id="RHEA:14445"/>
        <dbReference type="ChEBI" id="CHEBI:15354"/>
        <dbReference type="ChEBI" id="CHEBI:15377"/>
        <dbReference type="ChEBI" id="CHEBI:15378"/>
        <dbReference type="ChEBI" id="CHEBI:57643"/>
        <dbReference type="ChEBI" id="CHEBI:58608"/>
        <dbReference type="EC" id="3.1.4.4"/>
    </reaction>
</comment>
<feature type="domain" description="PLD phosphodiesterase" evidence="7">
    <location>
        <begin position="460"/>
        <end position="491"/>
    </location>
</feature>
<dbReference type="SMART" id="SM00155">
    <property type="entry name" value="PLDc"/>
    <property type="match status" value="2"/>
</dbReference>
<comment type="caution">
    <text evidence="8">The sequence shown here is derived from an EMBL/GenBank/DDBJ whole genome shotgun (WGS) entry which is preliminary data.</text>
</comment>
<gene>
    <name evidence="8" type="ORF">SAMN04487926_1665</name>
</gene>
<dbReference type="Gene3D" id="3.30.870.10">
    <property type="entry name" value="Endonuclease Chain A"/>
    <property type="match status" value="2"/>
</dbReference>
<protein>
    <recommendedName>
        <fullName evidence="3">phospholipase D</fullName>
        <ecNumber evidence="3">3.1.4.4</ecNumber>
    </recommendedName>
</protein>
<dbReference type="InterPro" id="IPR001736">
    <property type="entry name" value="PLipase_D/transphosphatidylase"/>
</dbReference>
<dbReference type="CDD" id="cd09173">
    <property type="entry name" value="PLDc_Nuc_like_unchar1_2"/>
    <property type="match status" value="1"/>
</dbReference>
<evidence type="ECO:0000256" key="1">
    <source>
        <dbReference type="ARBA" id="ARBA00000798"/>
    </source>
</evidence>
<keyword evidence="4" id="KW-0378">Hydrolase</keyword>
<evidence type="ECO:0000256" key="6">
    <source>
        <dbReference type="ARBA" id="ARBA00023098"/>
    </source>
</evidence>
<evidence type="ECO:0000256" key="3">
    <source>
        <dbReference type="ARBA" id="ARBA00012027"/>
    </source>
</evidence>
<dbReference type="SUPFAM" id="SSF56024">
    <property type="entry name" value="Phospholipase D/nuclease"/>
    <property type="match status" value="2"/>
</dbReference>
<evidence type="ECO:0000313" key="9">
    <source>
        <dbReference type="Proteomes" id="UP000198900"/>
    </source>
</evidence>
<reference evidence="8" key="1">
    <citation type="submission" date="2016-10" db="EMBL/GenBank/DDBJ databases">
        <authorList>
            <person name="Varghese N."/>
            <person name="Submissions S."/>
        </authorList>
    </citation>
    <scope>NUCLEOTIDE SEQUENCE [LARGE SCALE GENOMIC DNA]</scope>
    <source>
        <strain evidence="8">YR281</strain>
    </source>
</reference>
<keyword evidence="6" id="KW-0443">Lipid metabolism</keyword>
<dbReference type="PANTHER" id="PTHR43856:SF1">
    <property type="entry name" value="MITOCHONDRIAL CARDIOLIPIN HYDROLASE"/>
    <property type="match status" value="1"/>
</dbReference>
<dbReference type="RefSeq" id="WP_091790654.1">
    <property type="nucleotide sequence ID" value="NZ_FNDI01000066.1"/>
</dbReference>
<dbReference type="Proteomes" id="UP000198900">
    <property type="component" value="Unassembled WGS sequence"/>
</dbReference>
<dbReference type="EMBL" id="FNDI01000066">
    <property type="protein sequence ID" value="SDJ57368.1"/>
    <property type="molecule type" value="Genomic_DNA"/>
</dbReference>
<dbReference type="EC" id="3.1.4.4" evidence="3"/>
<dbReference type="PROSITE" id="PS50035">
    <property type="entry name" value="PLD"/>
    <property type="match status" value="2"/>
</dbReference>
<dbReference type="GO" id="GO:0004630">
    <property type="term" value="F:phospholipase D activity"/>
    <property type="evidence" value="ECO:0007669"/>
    <property type="project" value="UniProtKB-EC"/>
</dbReference>
<dbReference type="Pfam" id="PF13091">
    <property type="entry name" value="PLDc_2"/>
    <property type="match status" value="2"/>
</dbReference>
<proteinExistence type="inferred from homology"/>
<evidence type="ECO:0000259" key="7">
    <source>
        <dbReference type="PROSITE" id="PS50035"/>
    </source>
</evidence>
<sequence>MSSDFQVVGTNASAQFTLKLHRGEGMLLLAMNWKQGTPPRNFVGFAIEYREPNGEKVFALKNRLTFKGIDGTVNPDALSTRLSPIQKFRWVHFPYNPEIPGDFTYIVTPVFMDQAGTLEYGVAQEATIQLMRETYPGELNVAFTRGFVSSQAFVDEYQEYGPISELLPSKPAEGLSFKPTHPKADEALAWMGFESRAAILNVLDKAVNDSDANVRVIAYDLNLPEVVDRLEKLGSRLQIIIDNSGEHAGPGSAEAAAEVRLKQSAGAENVKRQHVLDLQHNKTIVVDSPQQKLVVCGSTNFSWRGFYVQSNNAVILNGDPAVSIFRAAFEEYWNKPASDFGESTSAKQATIGLASLKPLVTFSPHSPDNAQLDAIANDMRTGTSSSLLFSLAFLYQTGGAVHDAVKTLIEDDKIFVYGISDREVGGLDIQQPDGNVAPVYPEALTRDVPAPFSAEPTGGAGVRMHHKFVVVDFDKPTARVYTGSYNFSSPADTKNGENLLLVKDRRVATAYMVEALRIFDHYRFRVVQHNASDARSELTLERAPQSAAENPWWLEDYEDPREIKDRELFA</sequence>
<comment type="similarity">
    <text evidence="2">Belongs to the phospholipase D family.</text>
</comment>
<keyword evidence="5" id="KW-0442">Lipid degradation</keyword>
<dbReference type="GO" id="GO:0006793">
    <property type="term" value="P:phosphorus metabolic process"/>
    <property type="evidence" value="ECO:0007669"/>
    <property type="project" value="UniProtKB-ARBA"/>
</dbReference>
<dbReference type="InterPro" id="IPR025202">
    <property type="entry name" value="PLD-like_dom"/>
</dbReference>
<dbReference type="InterPro" id="IPR051406">
    <property type="entry name" value="PLD_domain"/>
</dbReference>
<dbReference type="PANTHER" id="PTHR43856">
    <property type="entry name" value="CARDIOLIPIN HYDROLASE"/>
    <property type="match status" value="1"/>
</dbReference>
<evidence type="ECO:0000256" key="4">
    <source>
        <dbReference type="ARBA" id="ARBA00022801"/>
    </source>
</evidence>
<keyword evidence="9" id="KW-1185">Reference proteome</keyword>
<feature type="domain" description="PLD phosphodiesterase" evidence="7">
    <location>
        <begin position="275"/>
        <end position="305"/>
    </location>
</feature>
<evidence type="ECO:0000256" key="5">
    <source>
        <dbReference type="ARBA" id="ARBA00022963"/>
    </source>
</evidence>
<dbReference type="AlphaFoldDB" id="A0A7Z7BM85"/>
<dbReference type="CDD" id="cd09172">
    <property type="entry name" value="PLDc_Nuc_like_unchar1_1"/>
    <property type="match status" value="1"/>
</dbReference>
<accession>A0A7Z7BM85</accession>
<evidence type="ECO:0000313" key="8">
    <source>
        <dbReference type="EMBL" id="SDJ57368.1"/>
    </source>
</evidence>
<dbReference type="GO" id="GO:0016891">
    <property type="term" value="F:RNA endonuclease activity producing 5'-phosphomonoesters, hydrolytic mechanism"/>
    <property type="evidence" value="ECO:0007669"/>
    <property type="project" value="TreeGrafter"/>
</dbReference>